<feature type="region of interest" description="Disordered" evidence="1">
    <location>
        <begin position="52"/>
        <end position="81"/>
    </location>
</feature>
<proteinExistence type="predicted"/>
<evidence type="ECO:0000313" key="3">
    <source>
        <dbReference type="Proteomes" id="UP001501777"/>
    </source>
</evidence>
<keyword evidence="3" id="KW-1185">Reference proteome</keyword>
<dbReference type="EMBL" id="BAAASG010000001">
    <property type="protein sequence ID" value="GAA2471173.1"/>
    <property type="molecule type" value="Genomic_DNA"/>
</dbReference>
<protein>
    <submittedName>
        <fullName evidence="2">Uncharacterized protein</fullName>
    </submittedName>
</protein>
<evidence type="ECO:0000313" key="2">
    <source>
        <dbReference type="EMBL" id="GAA2471173.1"/>
    </source>
</evidence>
<dbReference type="Proteomes" id="UP001501777">
    <property type="component" value="Unassembled WGS sequence"/>
</dbReference>
<evidence type="ECO:0000256" key="1">
    <source>
        <dbReference type="SAM" id="MobiDB-lite"/>
    </source>
</evidence>
<comment type="caution">
    <text evidence="2">The sequence shown here is derived from an EMBL/GenBank/DDBJ whole genome shotgun (WGS) entry which is preliminary data.</text>
</comment>
<reference evidence="3" key="1">
    <citation type="journal article" date="2019" name="Int. J. Syst. Evol. Microbiol.">
        <title>The Global Catalogue of Microorganisms (GCM) 10K type strain sequencing project: providing services to taxonomists for standard genome sequencing and annotation.</title>
        <authorList>
            <consortium name="The Broad Institute Genomics Platform"/>
            <consortium name="The Broad Institute Genome Sequencing Center for Infectious Disease"/>
            <person name="Wu L."/>
            <person name="Ma J."/>
        </authorList>
    </citation>
    <scope>NUCLEOTIDE SEQUENCE [LARGE SCALE GENOMIC DNA]</scope>
    <source>
        <strain evidence="3">JCM 4395</strain>
    </source>
</reference>
<gene>
    <name evidence="2" type="ORF">GCM10010276_01730</name>
</gene>
<organism evidence="2 3">
    <name type="scientific">Streptomyces longisporus</name>
    <dbReference type="NCBI Taxonomy" id="1948"/>
    <lineage>
        <taxon>Bacteria</taxon>
        <taxon>Bacillati</taxon>
        <taxon>Actinomycetota</taxon>
        <taxon>Actinomycetes</taxon>
        <taxon>Kitasatosporales</taxon>
        <taxon>Streptomycetaceae</taxon>
        <taxon>Streptomyces</taxon>
    </lineage>
</organism>
<name>A0ABP5XY36_STRLO</name>
<accession>A0ABP5XY36</accession>
<sequence length="81" mass="8273">MAYGPLGSGEPGAISTRPSARVTWAVGGMAVGAVSVMGRPINEGWVRKGRAGVSGPLPGEVGRGELEWGDGELSSSCRFSR</sequence>